<dbReference type="InterPro" id="IPR050134">
    <property type="entry name" value="NAD-dep_sirtuin_deacylases"/>
</dbReference>
<evidence type="ECO:0000259" key="7">
    <source>
        <dbReference type="PROSITE" id="PS50305"/>
    </source>
</evidence>
<comment type="caution">
    <text evidence="5">Lacks conserved residue(s) required for the propagation of feature annotation.</text>
</comment>
<evidence type="ECO:0000313" key="8">
    <source>
        <dbReference type="Proteomes" id="UP001652623"/>
    </source>
</evidence>
<evidence type="ECO:0000256" key="1">
    <source>
        <dbReference type="ARBA" id="ARBA00022679"/>
    </source>
</evidence>
<dbReference type="FunCoup" id="A0A6P3YY56">
    <property type="interactions" value="2078"/>
</dbReference>
<feature type="active site" description="Proton acceptor" evidence="5 6">
    <location>
        <position position="214"/>
    </location>
</feature>
<dbReference type="GeneID" id="107404873"/>
<dbReference type="PROSITE" id="PS50305">
    <property type="entry name" value="SIRTUIN"/>
    <property type="match status" value="1"/>
</dbReference>
<sequence>MAMFMRLPSRQPFVLTSRNGGGFLGSIMKDFIIHSGGLNWQLWSCRKRVISFPGCVKSMQTSCRISFPTNSSGKEGKVASNFLRDKKLVPDAKAPSLQDVNLLYQFFDQSTKLVVLTGAGMSTECGIPDYRSPNGAYSSGFKPITHQEFLRSSRARRRYWARSYAGWRRFTAAKPSAAHTALASLEKAGRIKFMITQNVDRLHHRAGSNPLELHGTVYSVVCLDCGFSVCRNLFQDQVKALNPKWAAAIESLDYGNPGSDKSFGMKQRPDGDIEIDWEEDFHIPTCQKCNGVLKPDVVFFGDNVPKDRADKSVAAAKECDAFLVLGSSVMTMSAYRLVRAAHEAGAATAIVNVGVTRADDFVPLKINARLGEILPRVLHSGSLSIPAVH</sequence>
<dbReference type="PANTHER" id="PTHR11085:SF10">
    <property type="entry name" value="NAD-DEPENDENT PROTEIN DEACYLASE SIRTUIN-5, MITOCHONDRIAL-RELATED"/>
    <property type="match status" value="1"/>
</dbReference>
<dbReference type="Proteomes" id="UP001652623">
    <property type="component" value="Chromosome 7"/>
</dbReference>
<evidence type="ECO:0000256" key="3">
    <source>
        <dbReference type="ARBA" id="ARBA00022833"/>
    </source>
</evidence>
<dbReference type="Gene3D" id="3.40.50.1220">
    <property type="entry name" value="TPP-binding domain"/>
    <property type="match status" value="1"/>
</dbReference>
<accession>A0A6P3YY56</accession>
<comment type="similarity">
    <text evidence="5">Belongs to the sirtuin family. Class II subfamily.</text>
</comment>
<feature type="binding site" evidence="5 6">
    <location>
        <position position="286"/>
    </location>
    <ligand>
        <name>Zn(2+)</name>
        <dbReference type="ChEBI" id="CHEBI:29105"/>
    </ligand>
</feature>
<gene>
    <name evidence="9" type="primary">LOC107404873</name>
</gene>
<organism evidence="8 9">
    <name type="scientific">Ziziphus jujuba</name>
    <name type="common">Chinese jujube</name>
    <name type="synonym">Ziziphus sativa</name>
    <dbReference type="NCBI Taxonomy" id="326968"/>
    <lineage>
        <taxon>Eukaryota</taxon>
        <taxon>Viridiplantae</taxon>
        <taxon>Streptophyta</taxon>
        <taxon>Embryophyta</taxon>
        <taxon>Tracheophyta</taxon>
        <taxon>Spermatophyta</taxon>
        <taxon>Magnoliopsida</taxon>
        <taxon>eudicotyledons</taxon>
        <taxon>Gunneridae</taxon>
        <taxon>Pentapetalae</taxon>
        <taxon>rosids</taxon>
        <taxon>fabids</taxon>
        <taxon>Rosales</taxon>
        <taxon>Rhamnaceae</taxon>
        <taxon>Paliureae</taxon>
        <taxon>Ziziphus</taxon>
    </lineage>
</organism>
<dbReference type="InParanoid" id="A0A6P3YY56"/>
<feature type="binding site" evidence="5 6">
    <location>
        <position position="222"/>
    </location>
    <ligand>
        <name>Zn(2+)</name>
        <dbReference type="ChEBI" id="CHEBI:29105"/>
    </ligand>
</feature>
<dbReference type="InterPro" id="IPR029035">
    <property type="entry name" value="DHS-like_NAD/FAD-binding_dom"/>
</dbReference>
<comment type="function">
    <text evidence="5">NAD-dependent protein deacylase. Catalyzes the NAD-dependent hydrolysis of acyl groups from lysine residues.</text>
</comment>
<reference evidence="9" key="1">
    <citation type="submission" date="2025-08" db="UniProtKB">
        <authorList>
            <consortium name="RefSeq"/>
        </authorList>
    </citation>
    <scope>IDENTIFICATION</scope>
    <source>
        <tissue evidence="9">Seedling</tissue>
    </source>
</reference>
<dbReference type="NCBIfam" id="NF003738">
    <property type="entry name" value="PRK05333.1"/>
    <property type="match status" value="1"/>
</dbReference>
<keyword evidence="2 5" id="KW-0479">Metal-binding</keyword>
<dbReference type="CDD" id="cd01409">
    <property type="entry name" value="SIRT4"/>
    <property type="match status" value="1"/>
</dbReference>
<evidence type="ECO:0000256" key="4">
    <source>
        <dbReference type="ARBA" id="ARBA00023027"/>
    </source>
</evidence>
<evidence type="ECO:0000313" key="9">
    <source>
        <dbReference type="RefSeq" id="XP_015867354.3"/>
    </source>
</evidence>
<dbReference type="GO" id="GO:0070403">
    <property type="term" value="F:NAD+ binding"/>
    <property type="evidence" value="ECO:0007669"/>
    <property type="project" value="UniProtKB-UniRule"/>
</dbReference>
<feature type="domain" description="Deacetylase sirtuin-type" evidence="7">
    <location>
        <begin position="93"/>
        <end position="389"/>
    </location>
</feature>
<evidence type="ECO:0000256" key="2">
    <source>
        <dbReference type="ARBA" id="ARBA00022723"/>
    </source>
</evidence>
<dbReference type="GO" id="GO:0017136">
    <property type="term" value="F:histone deacetylase activity, NAD-dependent"/>
    <property type="evidence" value="ECO:0007669"/>
    <property type="project" value="TreeGrafter"/>
</dbReference>
<dbReference type="KEGG" id="zju:107404873"/>
<feature type="binding site" evidence="5 6">
    <location>
        <position position="289"/>
    </location>
    <ligand>
        <name>Zn(2+)</name>
        <dbReference type="ChEBI" id="CHEBI:29105"/>
    </ligand>
</feature>
<feature type="binding site" evidence="5">
    <location>
        <begin position="326"/>
        <end position="328"/>
    </location>
    <ligand>
        <name>NAD(+)</name>
        <dbReference type="ChEBI" id="CHEBI:57540"/>
    </ligand>
</feature>
<name>A0A6P3YY56_ZIZJJ</name>
<dbReference type="GO" id="GO:0008270">
    <property type="term" value="F:zinc ion binding"/>
    <property type="evidence" value="ECO:0007669"/>
    <property type="project" value="UniProtKB-UniRule"/>
</dbReference>
<keyword evidence="3 5" id="KW-0862">Zinc</keyword>
<dbReference type="SUPFAM" id="SSF52467">
    <property type="entry name" value="DHS-like NAD/FAD-binding domain"/>
    <property type="match status" value="1"/>
</dbReference>
<comment type="cofactor">
    <cofactor evidence="5">
        <name>Zn(2+)</name>
        <dbReference type="ChEBI" id="CHEBI:29105"/>
    </cofactor>
    <text evidence="5">Binds 1 zinc ion per subunit.</text>
</comment>
<comment type="subcellular location">
    <subcellularLocation>
        <location evidence="5">Mitochondrion matrix</location>
    </subcellularLocation>
</comment>
<protein>
    <recommendedName>
        <fullName evidence="5">NAD-dependent protein deacylase</fullName>
        <ecNumber evidence="5">2.3.1.-</ecNumber>
    </recommendedName>
    <alternativeName>
        <fullName evidence="5">Regulatory protein SIR2 homolog</fullName>
    </alternativeName>
</protein>
<feature type="binding site" evidence="5 6">
    <location>
        <position position="225"/>
    </location>
    <ligand>
        <name>Zn(2+)</name>
        <dbReference type="ChEBI" id="CHEBI:29105"/>
    </ligand>
</feature>
<dbReference type="InterPro" id="IPR026590">
    <property type="entry name" value="Ssirtuin_cat_dom"/>
</dbReference>
<feature type="binding site" evidence="5">
    <location>
        <begin position="352"/>
        <end position="354"/>
    </location>
    <ligand>
        <name>NAD(+)</name>
        <dbReference type="ChEBI" id="CHEBI:57540"/>
    </ligand>
</feature>
<dbReference type="AlphaFoldDB" id="A0A6P3YY56"/>
<dbReference type="HAMAP" id="MF_01967">
    <property type="entry name" value="Sirtuin_ClassII"/>
    <property type="match status" value="1"/>
</dbReference>
<dbReference type="PANTHER" id="PTHR11085">
    <property type="entry name" value="NAD-DEPENDENT PROTEIN DEACYLASE SIRTUIN-5, MITOCHONDRIAL-RELATED"/>
    <property type="match status" value="1"/>
</dbReference>
<dbReference type="Pfam" id="PF02146">
    <property type="entry name" value="SIR2"/>
    <property type="match status" value="1"/>
</dbReference>
<dbReference type="GO" id="GO:0005759">
    <property type="term" value="C:mitochondrial matrix"/>
    <property type="evidence" value="ECO:0007669"/>
    <property type="project" value="UniProtKB-SubCell"/>
</dbReference>
<keyword evidence="8" id="KW-1185">Reference proteome</keyword>
<evidence type="ECO:0000256" key="5">
    <source>
        <dbReference type="HAMAP-Rule" id="MF_03161"/>
    </source>
</evidence>
<proteinExistence type="inferred from homology"/>
<dbReference type="EC" id="2.3.1.-" evidence="5"/>
<keyword evidence="5" id="KW-0496">Mitochondrion</keyword>
<feature type="binding site" evidence="5">
    <location>
        <begin position="197"/>
        <end position="200"/>
    </location>
    <ligand>
        <name>NAD(+)</name>
        <dbReference type="ChEBI" id="CHEBI:57540"/>
    </ligand>
</feature>
<dbReference type="RefSeq" id="XP_015867354.3">
    <property type="nucleotide sequence ID" value="XM_016011868.4"/>
</dbReference>
<dbReference type="InterPro" id="IPR026587">
    <property type="entry name" value="Sirtuin_class_II"/>
</dbReference>
<keyword evidence="4 5" id="KW-0520">NAD</keyword>
<dbReference type="Gene3D" id="3.30.1600.10">
    <property type="entry name" value="SIR2/SIRT2 'Small Domain"/>
    <property type="match status" value="1"/>
</dbReference>
<dbReference type="InterPro" id="IPR026591">
    <property type="entry name" value="Sirtuin_cat_small_dom_sf"/>
</dbReference>
<feature type="binding site" evidence="5">
    <location>
        <position position="370"/>
    </location>
    <ligand>
        <name>NAD(+)</name>
        <dbReference type="ChEBI" id="CHEBI:57540"/>
    </ligand>
</feature>
<comment type="catalytic activity">
    <reaction evidence="5">
        <text>N(6)-acetyl-L-lysyl-[protein] + NAD(+) + H2O = 2''-O-acetyl-ADP-D-ribose + nicotinamide + L-lysyl-[protein]</text>
        <dbReference type="Rhea" id="RHEA:43636"/>
        <dbReference type="Rhea" id="RHEA-COMP:9752"/>
        <dbReference type="Rhea" id="RHEA-COMP:10731"/>
        <dbReference type="ChEBI" id="CHEBI:15377"/>
        <dbReference type="ChEBI" id="CHEBI:17154"/>
        <dbReference type="ChEBI" id="CHEBI:29969"/>
        <dbReference type="ChEBI" id="CHEBI:57540"/>
        <dbReference type="ChEBI" id="CHEBI:61930"/>
        <dbReference type="ChEBI" id="CHEBI:83767"/>
        <dbReference type="EC" id="2.3.1.286"/>
    </reaction>
</comment>
<evidence type="ECO:0000256" key="6">
    <source>
        <dbReference type="PROSITE-ProRule" id="PRU00236"/>
    </source>
</evidence>
<keyword evidence="1 5" id="KW-0808">Transferase</keyword>
<dbReference type="InterPro" id="IPR003000">
    <property type="entry name" value="Sirtuin"/>
</dbReference>